<sequence>MNKPIIYTVGHSTHQLDYFVSLIQEYGVTCLIDVRSVAASSYNPQYNQEPLKNYLKNHGVTYLHFSEEFGARFTDPDLLDDDGQVDFEKVRKSWSFKNGVERLWQGVEKGFVIAMMCSESEPLDCHRFSMVSLALVRDGFDVKHILKDKSLKSHTDLESILLKKYDKKLPKPDIFNPNVSVADQLKEAYRLKNKEIGFSPYSKQPQQENHD</sequence>
<protein>
    <recommendedName>
        <fullName evidence="3">DUF488 domain-containing protein</fullName>
    </recommendedName>
</protein>
<dbReference type="PANTHER" id="PTHR39337:SF1">
    <property type="entry name" value="BLR5642 PROTEIN"/>
    <property type="match status" value="1"/>
</dbReference>
<dbReference type="PANTHER" id="PTHR39337">
    <property type="entry name" value="BLR5642 PROTEIN"/>
    <property type="match status" value="1"/>
</dbReference>
<dbReference type="EMBL" id="CP011390">
    <property type="protein sequence ID" value="ANE50636.1"/>
    <property type="molecule type" value="Genomic_DNA"/>
</dbReference>
<dbReference type="STRING" id="1492898.SY85_09105"/>
<dbReference type="KEGG" id="fla:SY85_09105"/>
<evidence type="ECO:0000313" key="2">
    <source>
        <dbReference type="Proteomes" id="UP000077177"/>
    </source>
</evidence>
<organism evidence="1 2">
    <name type="scientific">Flavisolibacter tropicus</name>
    <dbReference type="NCBI Taxonomy" id="1492898"/>
    <lineage>
        <taxon>Bacteria</taxon>
        <taxon>Pseudomonadati</taxon>
        <taxon>Bacteroidota</taxon>
        <taxon>Chitinophagia</taxon>
        <taxon>Chitinophagales</taxon>
        <taxon>Chitinophagaceae</taxon>
        <taxon>Flavisolibacter</taxon>
    </lineage>
</organism>
<proteinExistence type="predicted"/>
<dbReference type="Pfam" id="PF04343">
    <property type="entry name" value="DUF488"/>
    <property type="match status" value="1"/>
</dbReference>
<dbReference type="RefSeq" id="WP_066403792.1">
    <property type="nucleotide sequence ID" value="NZ_CP011390.1"/>
</dbReference>
<reference evidence="1 2" key="2">
    <citation type="journal article" date="2016" name="Int. J. Syst. Evol. Microbiol.">
        <title>Flavisolibacter tropicus sp. nov., isolated from tropical soil.</title>
        <authorList>
            <person name="Lee J.J."/>
            <person name="Kang M.S."/>
            <person name="Kim G.S."/>
            <person name="Lee C.S."/>
            <person name="Lim S."/>
            <person name="Lee J."/>
            <person name="Roh S.H."/>
            <person name="Kang H."/>
            <person name="Ha J.M."/>
            <person name="Bae S."/>
            <person name="Jung H.Y."/>
            <person name="Kim M.K."/>
        </authorList>
    </citation>
    <scope>NUCLEOTIDE SEQUENCE [LARGE SCALE GENOMIC DNA]</scope>
    <source>
        <strain evidence="1 2">LCS9</strain>
    </source>
</reference>
<evidence type="ECO:0008006" key="3">
    <source>
        <dbReference type="Google" id="ProtNLM"/>
    </source>
</evidence>
<gene>
    <name evidence="1" type="ORF">SY85_09105</name>
</gene>
<dbReference type="InterPro" id="IPR007438">
    <property type="entry name" value="DUF488"/>
</dbReference>
<dbReference type="OrthoDB" id="9789109at2"/>
<accession>A0A172TUH3</accession>
<dbReference type="AlphaFoldDB" id="A0A172TUH3"/>
<name>A0A172TUH3_9BACT</name>
<keyword evidence="2" id="KW-1185">Reference proteome</keyword>
<reference evidence="2" key="1">
    <citation type="submission" date="2015-01" db="EMBL/GenBank/DDBJ databases">
        <title>Flavisolibacter sp./LCS9/ whole genome sequencing.</title>
        <authorList>
            <person name="Kim M.K."/>
            <person name="Srinivasan S."/>
            <person name="Lee J.-J."/>
        </authorList>
    </citation>
    <scope>NUCLEOTIDE SEQUENCE [LARGE SCALE GENOMIC DNA]</scope>
    <source>
        <strain evidence="2">LCS9</strain>
    </source>
</reference>
<dbReference type="Proteomes" id="UP000077177">
    <property type="component" value="Chromosome"/>
</dbReference>
<evidence type="ECO:0000313" key="1">
    <source>
        <dbReference type="EMBL" id="ANE50636.1"/>
    </source>
</evidence>